<dbReference type="Pfam" id="PF00756">
    <property type="entry name" value="Esterase"/>
    <property type="match status" value="1"/>
</dbReference>
<dbReference type="NCBIfam" id="TIGR02821">
    <property type="entry name" value="fghA_ester_D"/>
    <property type="match status" value="1"/>
</dbReference>
<sequence>MLELISEHGCYGGEQRFYRHQSTAIGLPMRFSIFLPAQASAGRVPALFYLAGLTCTEETFVIKGGAQRVAAELGMILIAPDTSPRGADVAGESDNWDLGVGAGFYVNATETLWQQHYQMYSYVLELYDLVIQEFPIKADSIGITGHSMGGHGALVMALRNPDRFRSVSAFAPICAPSHCPWGIKAFSAYLGNDQQAWRSYDASALMQDMHTPFPDGILIDQGLSDQFFPHQLLPESFEAACKQAQQPITLRRHAGYDHGYYFISTFIENHLRFHHQNLQSDRG</sequence>
<protein>
    <recommendedName>
        <fullName evidence="2 6">S-formylglutathione hydrolase</fullName>
        <ecNumber evidence="2 6">3.1.2.12</ecNumber>
    </recommendedName>
</protein>
<comment type="similarity">
    <text evidence="1 7">Belongs to the esterase D family.</text>
</comment>
<name>A0ABS0EZ35_9BURK</name>
<dbReference type="Gene3D" id="3.40.50.1820">
    <property type="entry name" value="alpha/beta hydrolase"/>
    <property type="match status" value="1"/>
</dbReference>
<evidence type="ECO:0000256" key="5">
    <source>
        <dbReference type="ARBA" id="ARBA00047590"/>
    </source>
</evidence>
<dbReference type="Proteomes" id="UP000657372">
    <property type="component" value="Unassembled WGS sequence"/>
</dbReference>
<evidence type="ECO:0000313" key="8">
    <source>
        <dbReference type="EMBL" id="MBF8179353.1"/>
    </source>
</evidence>
<evidence type="ECO:0000313" key="9">
    <source>
        <dbReference type="Proteomes" id="UP000657372"/>
    </source>
</evidence>
<comment type="function">
    <text evidence="7">Serine hydrolase involved in the detoxification of formaldehyde.</text>
</comment>
<evidence type="ECO:0000256" key="7">
    <source>
        <dbReference type="RuleBase" id="RU363068"/>
    </source>
</evidence>
<keyword evidence="4 7" id="KW-0378">Hydrolase</keyword>
<dbReference type="EMBL" id="JADOEL010000018">
    <property type="protein sequence ID" value="MBF8179353.1"/>
    <property type="molecule type" value="Genomic_DNA"/>
</dbReference>
<evidence type="ECO:0000256" key="1">
    <source>
        <dbReference type="ARBA" id="ARBA00005622"/>
    </source>
</evidence>
<dbReference type="RefSeq" id="WP_195876419.1">
    <property type="nucleotide sequence ID" value="NZ_JADOEL010000018.1"/>
</dbReference>
<comment type="catalytic activity">
    <reaction evidence="5 7">
        <text>S-formylglutathione + H2O = formate + glutathione + H(+)</text>
        <dbReference type="Rhea" id="RHEA:14961"/>
        <dbReference type="ChEBI" id="CHEBI:15377"/>
        <dbReference type="ChEBI" id="CHEBI:15378"/>
        <dbReference type="ChEBI" id="CHEBI:15740"/>
        <dbReference type="ChEBI" id="CHEBI:57688"/>
        <dbReference type="ChEBI" id="CHEBI:57925"/>
        <dbReference type="EC" id="3.1.2.12"/>
    </reaction>
</comment>
<dbReference type="InterPro" id="IPR000801">
    <property type="entry name" value="Esterase-like"/>
</dbReference>
<dbReference type="PANTHER" id="PTHR10061:SF0">
    <property type="entry name" value="S-FORMYLGLUTATHIONE HYDROLASE"/>
    <property type="match status" value="1"/>
</dbReference>
<dbReference type="PANTHER" id="PTHR10061">
    <property type="entry name" value="S-FORMYLGLUTATHIONE HYDROLASE"/>
    <property type="match status" value="1"/>
</dbReference>
<proteinExistence type="inferred from homology"/>
<keyword evidence="3 7" id="KW-0719">Serine esterase</keyword>
<comment type="caution">
    <text evidence="8">The sequence shown here is derived from an EMBL/GenBank/DDBJ whole genome shotgun (WGS) entry which is preliminary data.</text>
</comment>
<dbReference type="InterPro" id="IPR029058">
    <property type="entry name" value="AB_hydrolase_fold"/>
</dbReference>
<dbReference type="GO" id="GO:0018738">
    <property type="term" value="F:S-formylglutathione hydrolase activity"/>
    <property type="evidence" value="ECO:0007669"/>
    <property type="project" value="UniProtKB-EC"/>
</dbReference>
<evidence type="ECO:0000256" key="2">
    <source>
        <dbReference type="ARBA" id="ARBA00012479"/>
    </source>
</evidence>
<organism evidence="8 9">
    <name type="scientific">Herminiimonas contaminans</name>
    <dbReference type="NCBI Taxonomy" id="1111140"/>
    <lineage>
        <taxon>Bacteria</taxon>
        <taxon>Pseudomonadati</taxon>
        <taxon>Pseudomonadota</taxon>
        <taxon>Betaproteobacteria</taxon>
        <taxon>Burkholderiales</taxon>
        <taxon>Oxalobacteraceae</taxon>
        <taxon>Herminiimonas</taxon>
    </lineage>
</organism>
<dbReference type="EC" id="3.1.2.12" evidence="2 6"/>
<accession>A0ABS0EZ35</accession>
<evidence type="ECO:0000256" key="4">
    <source>
        <dbReference type="ARBA" id="ARBA00022801"/>
    </source>
</evidence>
<dbReference type="SUPFAM" id="SSF53474">
    <property type="entry name" value="alpha/beta-Hydrolases"/>
    <property type="match status" value="1"/>
</dbReference>
<reference evidence="8 9" key="1">
    <citation type="submission" date="2020-11" db="EMBL/GenBank/DDBJ databases">
        <title>WGS of Herminiimonas contaminans strain Marseille-Q4544 isolated from planarians Schmidtea mediterranea.</title>
        <authorList>
            <person name="Kangale L."/>
        </authorList>
    </citation>
    <scope>NUCLEOTIDE SEQUENCE [LARGE SCALE GENOMIC DNA]</scope>
    <source>
        <strain evidence="8 9">Marseille-Q4544</strain>
    </source>
</reference>
<keyword evidence="9" id="KW-1185">Reference proteome</keyword>
<dbReference type="InterPro" id="IPR014186">
    <property type="entry name" value="S-formylglutathione_hydrol"/>
</dbReference>
<evidence type="ECO:0000256" key="6">
    <source>
        <dbReference type="NCBIfam" id="TIGR02821"/>
    </source>
</evidence>
<evidence type="ECO:0000256" key="3">
    <source>
        <dbReference type="ARBA" id="ARBA00022487"/>
    </source>
</evidence>
<gene>
    <name evidence="8" type="primary">fghA</name>
    <name evidence="8" type="ORF">IXC47_16855</name>
</gene>